<dbReference type="PROSITE" id="PS52016">
    <property type="entry name" value="TONB_DEPENDENT_REC_3"/>
    <property type="match status" value="1"/>
</dbReference>
<evidence type="ECO:0000256" key="13">
    <source>
        <dbReference type="SAM" id="SignalP"/>
    </source>
</evidence>
<dbReference type="PANTHER" id="PTHR32552">
    <property type="entry name" value="FERRICHROME IRON RECEPTOR-RELATED"/>
    <property type="match status" value="1"/>
</dbReference>
<dbReference type="InterPro" id="IPR039426">
    <property type="entry name" value="TonB-dep_rcpt-like"/>
</dbReference>
<evidence type="ECO:0000259" key="14">
    <source>
        <dbReference type="Pfam" id="PF00593"/>
    </source>
</evidence>
<evidence type="ECO:0000256" key="1">
    <source>
        <dbReference type="ARBA" id="ARBA00004571"/>
    </source>
</evidence>
<evidence type="ECO:0000256" key="10">
    <source>
        <dbReference type="ARBA" id="ARBA00023237"/>
    </source>
</evidence>
<keyword evidence="3 11" id="KW-1134">Transmembrane beta strand</keyword>
<evidence type="ECO:0000256" key="9">
    <source>
        <dbReference type="ARBA" id="ARBA00023136"/>
    </source>
</evidence>
<keyword evidence="10 11" id="KW-0998">Cell outer membrane</keyword>
<evidence type="ECO:0000256" key="5">
    <source>
        <dbReference type="ARBA" id="ARBA00022692"/>
    </source>
</evidence>
<keyword evidence="6" id="KW-0408">Iron</keyword>
<dbReference type="Pfam" id="PF07715">
    <property type="entry name" value="Plug"/>
    <property type="match status" value="1"/>
</dbReference>
<evidence type="ECO:0000256" key="7">
    <source>
        <dbReference type="ARBA" id="ARBA00023065"/>
    </source>
</evidence>
<dbReference type="InterPro" id="IPR036942">
    <property type="entry name" value="Beta-barrel_TonB_sf"/>
</dbReference>
<dbReference type="InterPro" id="IPR000531">
    <property type="entry name" value="Beta-barrel_TonB"/>
</dbReference>
<dbReference type="InterPro" id="IPR037066">
    <property type="entry name" value="Plug_dom_sf"/>
</dbReference>
<comment type="similarity">
    <text evidence="11 12">Belongs to the TonB-dependent receptor family.</text>
</comment>
<gene>
    <name evidence="16" type="ORF">IPZ78_06960</name>
</gene>
<evidence type="ECO:0000256" key="8">
    <source>
        <dbReference type="ARBA" id="ARBA00023077"/>
    </source>
</evidence>
<evidence type="ECO:0000256" key="12">
    <source>
        <dbReference type="RuleBase" id="RU003357"/>
    </source>
</evidence>
<evidence type="ECO:0000259" key="15">
    <source>
        <dbReference type="Pfam" id="PF07715"/>
    </source>
</evidence>
<dbReference type="EMBL" id="JADEYP010000010">
    <property type="protein sequence ID" value="MCA5004892.1"/>
    <property type="molecule type" value="Genomic_DNA"/>
</dbReference>
<dbReference type="RefSeq" id="WP_225552283.1">
    <property type="nucleotide sequence ID" value="NZ_JADEYP010000010.1"/>
</dbReference>
<dbReference type="Pfam" id="PF00593">
    <property type="entry name" value="TonB_dep_Rec_b-barrel"/>
    <property type="match status" value="1"/>
</dbReference>
<feature type="domain" description="TonB-dependent receptor plug" evidence="15">
    <location>
        <begin position="48"/>
        <end position="151"/>
    </location>
</feature>
<keyword evidence="17" id="KW-1185">Reference proteome</keyword>
<feature type="domain" description="TonB-dependent receptor-like beta-barrel" evidence="14">
    <location>
        <begin position="236"/>
        <end position="654"/>
    </location>
</feature>
<dbReference type="SUPFAM" id="SSF56935">
    <property type="entry name" value="Porins"/>
    <property type="match status" value="1"/>
</dbReference>
<keyword evidence="13" id="KW-0732">Signal</keyword>
<evidence type="ECO:0000256" key="2">
    <source>
        <dbReference type="ARBA" id="ARBA00022448"/>
    </source>
</evidence>
<comment type="caution">
    <text evidence="16">The sequence shown here is derived from an EMBL/GenBank/DDBJ whole genome shotgun (WGS) entry which is preliminary data.</text>
</comment>
<dbReference type="Proteomes" id="UP001165302">
    <property type="component" value="Unassembled WGS sequence"/>
</dbReference>
<feature type="chain" id="PRO_5045050583" evidence="13">
    <location>
        <begin position="19"/>
        <end position="695"/>
    </location>
</feature>
<dbReference type="InterPro" id="IPR012910">
    <property type="entry name" value="Plug_dom"/>
</dbReference>
<organism evidence="16 17">
    <name type="scientific">Sphingobacterium bovistauri</name>
    <dbReference type="NCBI Taxonomy" id="2781959"/>
    <lineage>
        <taxon>Bacteria</taxon>
        <taxon>Pseudomonadati</taxon>
        <taxon>Bacteroidota</taxon>
        <taxon>Sphingobacteriia</taxon>
        <taxon>Sphingobacteriales</taxon>
        <taxon>Sphingobacteriaceae</taxon>
        <taxon>Sphingobacterium</taxon>
    </lineage>
</organism>
<proteinExistence type="inferred from homology"/>
<sequence length="695" mass="78690">MKFSLLFFLILPYTLAFGQESIVDSTKIELQPVEVIQYFNKQSILQLTNSGHTISKNILSAQSPISFTSAINNVAGVRMEERSPGSYRLAMRGSLIRSPFGIRNTKLYIDEFPFTDAGGNTYLNLLDPSSINNMHIIKGPDGSLFGANSGGVIRVNPLGLGSNNNDEEISLQLTSGSYGLFQENLGITKKLNDRYQFAINQSYLHSDGYRDHSAFTRSTIQTAHQFTYSKKGNIKLFALYTDLNYQTPGGLTLSQYEDNPKAARPAAGPNPSAQEQNATIYNKTFYGGISHEYKISSKLSHYIGFFGSYTDFENPFITNYELRIEKNIGTRTFLSYINNDTKLPIQFQFGLETVKGYNKIYNFDNNKGIVGNPQAQDLLDNTQTNYFTRAQVDLTNNWLMEGSLGLNKNKILFENLFPADNLSTGKINFKDVWMPRIASSYHLSSLMSVRGSISKGYSTPTLAEVRSSDNTINRNLLAESGINYEIGYKIKDKSQRWLFDLSLYQYDMKDGIVRRLNDSGVEFYSNAGEINQKGIELSFWTYWAFNNSFIKSLQFNSATSYNHYRFGDYTNLDKNYSGNKVTSVPDWTWNNSILISFDKHFQLNINHNQTSTIPLDDANTVFAEKYDLLQAKLTWSSYLKIFKSSTTFFLGSDNILNQRYSLGNDINAFGGRYFNAAAPRNFYLGIKIIYGKAQF</sequence>
<evidence type="ECO:0000256" key="11">
    <source>
        <dbReference type="PROSITE-ProRule" id="PRU01360"/>
    </source>
</evidence>
<keyword evidence="2 11" id="KW-0813">Transport</keyword>
<keyword evidence="4" id="KW-0410">Iron transport</keyword>
<reference evidence="16" key="1">
    <citation type="submission" date="2020-10" db="EMBL/GenBank/DDBJ databases">
        <authorList>
            <person name="Lu T."/>
            <person name="Wang Q."/>
            <person name="Han X."/>
        </authorList>
    </citation>
    <scope>NUCLEOTIDE SEQUENCE</scope>
    <source>
        <strain evidence="16">WQ 366</strain>
    </source>
</reference>
<evidence type="ECO:0000256" key="4">
    <source>
        <dbReference type="ARBA" id="ARBA00022496"/>
    </source>
</evidence>
<evidence type="ECO:0000256" key="6">
    <source>
        <dbReference type="ARBA" id="ARBA00023004"/>
    </source>
</evidence>
<keyword evidence="9 11" id="KW-0472">Membrane</keyword>
<evidence type="ECO:0000313" key="16">
    <source>
        <dbReference type="EMBL" id="MCA5004892.1"/>
    </source>
</evidence>
<dbReference type="PANTHER" id="PTHR32552:SF81">
    <property type="entry name" value="TONB-DEPENDENT OUTER MEMBRANE RECEPTOR"/>
    <property type="match status" value="1"/>
</dbReference>
<evidence type="ECO:0000313" key="17">
    <source>
        <dbReference type="Proteomes" id="UP001165302"/>
    </source>
</evidence>
<keyword evidence="5 11" id="KW-0812">Transmembrane</keyword>
<dbReference type="Gene3D" id="2.170.130.10">
    <property type="entry name" value="TonB-dependent receptor, plug domain"/>
    <property type="match status" value="1"/>
</dbReference>
<feature type="signal peptide" evidence="13">
    <location>
        <begin position="1"/>
        <end position="18"/>
    </location>
</feature>
<accession>A0ABS7Z5N5</accession>
<dbReference type="Gene3D" id="2.40.170.20">
    <property type="entry name" value="TonB-dependent receptor, beta-barrel domain"/>
    <property type="match status" value="1"/>
</dbReference>
<keyword evidence="8 12" id="KW-0798">TonB box</keyword>
<protein>
    <submittedName>
        <fullName evidence="16">TonB-dependent receptor</fullName>
    </submittedName>
</protein>
<keyword evidence="16" id="KW-0675">Receptor</keyword>
<name>A0ABS7Z5N5_9SPHI</name>
<evidence type="ECO:0000256" key="3">
    <source>
        <dbReference type="ARBA" id="ARBA00022452"/>
    </source>
</evidence>
<keyword evidence="7" id="KW-0406">Ion transport</keyword>
<comment type="subcellular location">
    <subcellularLocation>
        <location evidence="1 11">Cell outer membrane</location>
        <topology evidence="1 11">Multi-pass membrane protein</topology>
    </subcellularLocation>
</comment>